<name>A0A9Q2W3A4_9MICO</name>
<proteinExistence type="predicted"/>
<protein>
    <submittedName>
        <fullName evidence="1">Acyl carrier protein</fullName>
    </submittedName>
</protein>
<dbReference type="AlphaFoldDB" id="A0A9Q2W3A4"/>
<sequence>MEQDPNPPSATATATIAGPATDRAVRRALAEHGRLTVDAWDVASIADLYVLGLTSHATVNVMLAVESELDVEFPDSVLNRSTFASVESITAAAELAAELAS</sequence>
<dbReference type="Proteomes" id="UP000709437">
    <property type="component" value="Unassembled WGS sequence"/>
</dbReference>
<dbReference type="RefSeq" id="WP_214562171.1">
    <property type="nucleotide sequence ID" value="NZ_JAHEWX010000002.1"/>
</dbReference>
<reference evidence="1" key="1">
    <citation type="submission" date="2021-05" db="EMBL/GenBank/DDBJ databases">
        <title>Whole genome sequence of Curtobacterium flaccumfaciens pv. flaccumfaciens strain CFBP 3417.</title>
        <authorList>
            <person name="Osdaghi E."/>
            <person name="Taghouti G."/>
            <person name="Portier P."/>
            <person name="Fazliarab A."/>
            <person name="Taghavi S.M."/>
            <person name="Briand M."/>
            <person name="Le-Saux M."/>
            <person name="Jacques M.-A."/>
        </authorList>
    </citation>
    <scope>NUCLEOTIDE SEQUENCE</scope>
    <source>
        <strain evidence="1">CFBP 3417</strain>
    </source>
</reference>
<accession>A0A9Q2W3A4</accession>
<dbReference type="Gene3D" id="1.10.1200.10">
    <property type="entry name" value="ACP-like"/>
    <property type="match status" value="1"/>
</dbReference>
<evidence type="ECO:0000313" key="2">
    <source>
        <dbReference type="Proteomes" id="UP000709437"/>
    </source>
</evidence>
<organism evidence="1 2">
    <name type="scientific">Curtobacterium flaccumfaciens pv. flaccumfaciens</name>
    <dbReference type="NCBI Taxonomy" id="138532"/>
    <lineage>
        <taxon>Bacteria</taxon>
        <taxon>Bacillati</taxon>
        <taxon>Actinomycetota</taxon>
        <taxon>Actinomycetes</taxon>
        <taxon>Micrococcales</taxon>
        <taxon>Microbacteriaceae</taxon>
        <taxon>Curtobacterium</taxon>
    </lineage>
</organism>
<dbReference type="EMBL" id="JAHEWX010000002">
    <property type="protein sequence ID" value="MBT1540766.1"/>
    <property type="molecule type" value="Genomic_DNA"/>
</dbReference>
<comment type="caution">
    <text evidence="1">The sequence shown here is derived from an EMBL/GenBank/DDBJ whole genome shotgun (WGS) entry which is preliminary data.</text>
</comment>
<evidence type="ECO:0000313" key="1">
    <source>
        <dbReference type="EMBL" id="MBT1540766.1"/>
    </source>
</evidence>
<dbReference type="NCBIfam" id="NF005480">
    <property type="entry name" value="PRK07081.1"/>
    <property type="match status" value="1"/>
</dbReference>
<dbReference type="InterPro" id="IPR036736">
    <property type="entry name" value="ACP-like_sf"/>
</dbReference>
<dbReference type="SUPFAM" id="SSF47336">
    <property type="entry name" value="ACP-like"/>
    <property type="match status" value="1"/>
</dbReference>
<gene>
    <name evidence="1" type="ORF">KK103_03255</name>
</gene>